<comment type="caution">
    <text evidence="1">The sequence shown here is derived from an EMBL/GenBank/DDBJ whole genome shotgun (WGS) entry which is preliminary data.</text>
</comment>
<accession>A0AA86MR49</accession>
<dbReference type="EMBL" id="CAKJVE010000004">
    <property type="protein sequence ID" value="CAG9704002.1"/>
    <property type="molecule type" value="Genomic_DNA"/>
</dbReference>
<evidence type="ECO:0000313" key="1">
    <source>
        <dbReference type="EMBL" id="CAG9704002.1"/>
    </source>
</evidence>
<name>A0AA86MR49_9CLOT</name>
<sequence>MARIKGANNFHLAPITENTEENYAAGAPVKTERLTSISVDSKVDSETVYSDDEVEEDVYGAIETTGKVGLNYLTNETKLKLFGGEIDADGVYYPPSQFEVKHHAMLFKAPTTQGAKYVCYYDVVFELPRFKAETAEDKPKIQGVELSFKAYKNKKLDTHYCDLDTTSKNANAEVAKKWFTEVRTEKAKTVTPTIDGELK</sequence>
<dbReference type="AlphaFoldDB" id="A0AA86MR49"/>
<organism evidence="1 2">
    <name type="scientific">Clostridium neonatale</name>
    <dbReference type="NCBI Taxonomy" id="137838"/>
    <lineage>
        <taxon>Bacteria</taxon>
        <taxon>Bacillati</taxon>
        <taxon>Bacillota</taxon>
        <taxon>Clostridia</taxon>
        <taxon>Eubacteriales</taxon>
        <taxon>Clostridiaceae</taxon>
        <taxon>Clostridium</taxon>
    </lineage>
</organism>
<dbReference type="NCBIfam" id="TIGR01603">
    <property type="entry name" value="maj_tail_phi13"/>
    <property type="match status" value="1"/>
</dbReference>
<dbReference type="Proteomes" id="UP000789738">
    <property type="component" value="Unassembled WGS sequence"/>
</dbReference>
<gene>
    <name evidence="1" type="ORF">CNEO_40910</name>
</gene>
<dbReference type="RefSeq" id="WP_210886463.1">
    <property type="nucleotide sequence ID" value="NZ_CAKJVE010000004.1"/>
</dbReference>
<dbReference type="InterPro" id="IPR006490">
    <property type="entry name" value="Maj_tail_phi13"/>
</dbReference>
<evidence type="ECO:0000313" key="2">
    <source>
        <dbReference type="Proteomes" id="UP000789738"/>
    </source>
</evidence>
<protein>
    <submittedName>
        <fullName evidence="1">Phage major tail protein</fullName>
    </submittedName>
</protein>
<reference evidence="1" key="1">
    <citation type="submission" date="2021-10" db="EMBL/GenBank/DDBJ databases">
        <authorList>
            <person name="Mesa V."/>
        </authorList>
    </citation>
    <scope>NUCLEOTIDE SEQUENCE</scope>
    <source>
        <strain evidence="1">CC3_PB</strain>
    </source>
</reference>
<proteinExistence type="predicted"/>